<evidence type="ECO:0000259" key="8">
    <source>
        <dbReference type="PROSITE" id="PS50234"/>
    </source>
</evidence>
<evidence type="ECO:0000256" key="5">
    <source>
        <dbReference type="ARBA" id="ARBA00023180"/>
    </source>
</evidence>
<keyword evidence="5" id="KW-0325">Glycoprotein</keyword>
<feature type="domain" description="VWFA" evidence="8">
    <location>
        <begin position="842"/>
        <end position="1017"/>
    </location>
</feature>
<accession>A0A6P7SBK8</accession>
<keyword evidence="4" id="KW-0677">Repeat</keyword>
<evidence type="ECO:0000313" key="10">
    <source>
        <dbReference type="RefSeq" id="XP_029635428.1"/>
    </source>
</evidence>
<dbReference type="PANTHER" id="PTHR24020">
    <property type="entry name" value="COLLAGEN ALPHA"/>
    <property type="match status" value="1"/>
</dbReference>
<feature type="domain" description="VWFA" evidence="8">
    <location>
        <begin position="244"/>
        <end position="417"/>
    </location>
</feature>
<evidence type="ECO:0000313" key="9">
    <source>
        <dbReference type="Proteomes" id="UP000515154"/>
    </source>
</evidence>
<feature type="domain" description="VWFA" evidence="8">
    <location>
        <begin position="441"/>
        <end position="616"/>
    </location>
</feature>
<dbReference type="CDD" id="cd01450">
    <property type="entry name" value="vWFA_subfamily_ECM"/>
    <property type="match status" value="3"/>
</dbReference>
<reference evidence="10" key="1">
    <citation type="submission" date="2025-08" db="UniProtKB">
        <authorList>
            <consortium name="RefSeq"/>
        </authorList>
    </citation>
    <scope>IDENTIFICATION</scope>
</reference>
<keyword evidence="9" id="KW-1185">Reference proteome</keyword>
<evidence type="ECO:0000256" key="3">
    <source>
        <dbReference type="ARBA" id="ARBA00022729"/>
    </source>
</evidence>
<feature type="domain" description="VWFC" evidence="7">
    <location>
        <begin position="1313"/>
        <end position="1378"/>
    </location>
</feature>
<dbReference type="RefSeq" id="XP_029635428.1">
    <property type="nucleotide sequence ID" value="XM_029779568.2"/>
</dbReference>
<feature type="domain" description="VWFA" evidence="8">
    <location>
        <begin position="644"/>
        <end position="818"/>
    </location>
</feature>
<dbReference type="Proteomes" id="UP000515154">
    <property type="component" value="Linkage group LG4"/>
</dbReference>
<feature type="domain" description="VWFC" evidence="7">
    <location>
        <begin position="1789"/>
        <end position="1856"/>
    </location>
</feature>
<dbReference type="FunFam" id="3.40.50.410:FF:000004">
    <property type="entry name" value="collagen alpha-6(VI) chain"/>
    <property type="match status" value="6"/>
</dbReference>
<dbReference type="PROSITE" id="PS50234">
    <property type="entry name" value="VWFA"/>
    <property type="match status" value="6"/>
</dbReference>
<dbReference type="SMART" id="SM00214">
    <property type="entry name" value="VWC"/>
    <property type="match status" value="7"/>
</dbReference>
<keyword evidence="3 6" id="KW-0732">Signal</keyword>
<dbReference type="InterPro" id="IPR001007">
    <property type="entry name" value="VWF_dom"/>
</dbReference>
<feature type="domain" description="VWFA" evidence="8">
    <location>
        <begin position="1038"/>
        <end position="1211"/>
    </location>
</feature>
<comment type="subcellular location">
    <subcellularLocation>
        <location evidence="1">Secreted</location>
    </subcellularLocation>
</comment>
<feature type="domain" description="VWFA" evidence="8">
    <location>
        <begin position="41"/>
        <end position="216"/>
    </location>
</feature>
<evidence type="ECO:0000256" key="6">
    <source>
        <dbReference type="SAM" id="SignalP"/>
    </source>
</evidence>
<evidence type="ECO:0000256" key="2">
    <source>
        <dbReference type="ARBA" id="ARBA00022525"/>
    </source>
</evidence>
<proteinExistence type="predicted"/>
<name>A0A6P7SBK8_9MOLL</name>
<dbReference type="Pfam" id="PF00092">
    <property type="entry name" value="VWA"/>
    <property type="match status" value="6"/>
</dbReference>
<dbReference type="InterPro" id="IPR002035">
    <property type="entry name" value="VWF_A"/>
</dbReference>
<sequence length="2043" mass="222247">MKLVCVASGLICLFLITFTSTIPSGVAVEDDSAACNSSVADILFILDSSGSVSNLDFNKMITFVKEMVKGFDIGKDKIRVAVSLFAGTGVEKFHLNKYSDKNALLSAIGAIQRISGNTNTADALTRARTITFTAGNGDRPRVPNIAIVITDGNSNNAQLTVKAANSLKATQAVVFSIGVGTNIRQSELQAIATGPGTSHVFTVTNFAALNTIKKELATKTCEAQKIIPTIIPTDAPDCNVSMADILFILDSSGSVANPDFLRMITFVKEMVKGFDIGNSTVRVAVSIFSGGTVEKFHLDKYFDKAALLKAIGQISRVTGSTNTANALTRARTISFQPPHGDRSGAPNIAIVITDGNSDNPIQTTDAALQLKNTGTAVFSIGVGSNVHQSELESIASDKSHIFTVTNFKALENIKKNLAIKTCEAQIIPTEPAITCNQSMADIVFLLDSSGSVGASNFQKMLQFVKNMVNGFDVGKDTVRIGVSSFSNQPVQHFALNTYFNRSLIIDAISKLPYYQGSTNTASAISLLRSSVFTAASGDRPTAPNIAIVITDGQSNDPLSTAAQAKALRQAGTILFSIGVGSGVNTKELNNMASDPDKDHVFTVSDFSAFGSIQKELAIKACEAQKYTPLPPTKSPVVCNRTMADIIFALDTSASVDEHSYKLMLTFVHRMVQSFDIGKDDVRVGLVTFSDNSVLEFHLNKYFNASELDKAISNVKYKAGSTNTADALRYIRTISLLPQNGNRPNIPNIVIVVTDGKSNVPASTAAEAMKLKKLATVFSIGIGSQALYRELKDISTDPDADHVFTVSNFKALEKIRAALAVRTCEVGKNKTEPEIRKCPAQADIVFILDSSGSVGRANFQKMLRFVETVSKSFNIAPDEVQIGVDTFDSGSRTEFKMNQHKDQQSLLKAVGKIPTRNGMTHMGEALKRLRETSMSKAAGMRSNVSHIAIMITDGRPNGRLNVVQEAKKVKDSGTKLFTIGIGPSVDYNQLNVIASKPTKQFVFKADNFDSLKSIASMLSRQSCNVAPKEKNVTCTSAADIAFVLDSSGSVGNHNFHMMLTFLNDIVDQMEIGPNNIQVGVLRFNSRNYLEFNLNKHNNKKSLQNAIQNIHYTPGNTATGSAISFMHYHMFTRASGFRKGVPKIAIVITDGMSNIGLNTKVEADAAKKENITMFAIGIGGAVNQRELKDIASNPNLVFSTKDFKNLNKIVDGLVKTTCKEIPIDSKPFVCKDKLASCASFGMKICDGYQRWSRDFCPKYCGVCFDPPNCVDEAPSCAKLGTENCVEYPAWSRENCARFCGFCGAGGNRTIGDRVHFCLYKGKRFATGETWKDGCEYECSCLDALRGIFSCWSRCPVYYDIPPQCTMVNVPGSCCKKPICDFGGKSTTSTGHHKGSRFGVDVCVYKGKEYYQDQTWSDGCQSECICKNAGSGLWVCQSKCPQYKSLPSICHLEKKDGECCGEVKCEFIVDFGKIKGGGKIVDKVDPVIPSKCVDKINCQKFGVAICTAPDLQDWVQKNCPMYCHSCPTPSVPQNGACLVGSKVYKPGETWQESCSMTCVCEDGLRGIARCYDKCAQFANLPPNCQKVNLAGECCPKIQCDQGTIIDSGGSSNKSTGHSIQGCMYKGRYYPKDQVWIDGCDYSCKCTDATQGIYECTERCPTFVNLPSDCQMVDVPGDTCCQMPVCNTTHILIPKYGKKHIGGGKVTTPAKDGCIFDRKHYKEGEKWRDGCKYFCECSDGKRGIYICKERCTNLGVIPSHCAAINDPHDDCCRQMVCTNITDIISRTTPAAIGKCYYKGQSYTKGQTWEDGCSLICTCEDDTTGYYSCIDRCPGYSSIPTTCKLKPDPKDPKCCKMPDCQSSSKLVPLRSLRNGFGRSPRPVPSQQNVCLFNQTIYHQGDSWNVGCEMECDCTNAKKQQFKCQSRCNKYFSIPSNCQKTYVNNSCCPQVQCSSNPVCKDLVSVCQSAGAQICQGQFKDFALINCRKTCGYCGGSGDGPMTTALPANCVDIDPKCADYTGFDVCSTVLFKFAVVNCRRFCRYCDRPIP</sequence>
<dbReference type="SUPFAM" id="SSF53300">
    <property type="entry name" value="vWA-like"/>
    <property type="match status" value="6"/>
</dbReference>
<dbReference type="SMART" id="SM00327">
    <property type="entry name" value="VWA"/>
    <property type="match status" value="6"/>
</dbReference>
<dbReference type="PROSITE" id="PS50184">
    <property type="entry name" value="VWFC_2"/>
    <property type="match status" value="4"/>
</dbReference>
<keyword evidence="2" id="KW-0964">Secreted</keyword>
<evidence type="ECO:0000256" key="1">
    <source>
        <dbReference type="ARBA" id="ARBA00004613"/>
    </source>
</evidence>
<feature type="chain" id="PRO_5028095034" evidence="6">
    <location>
        <begin position="28"/>
        <end position="2043"/>
    </location>
</feature>
<dbReference type="GO" id="GO:0005576">
    <property type="term" value="C:extracellular region"/>
    <property type="evidence" value="ECO:0007669"/>
    <property type="project" value="UniProtKB-SubCell"/>
</dbReference>
<feature type="domain" description="VWFC" evidence="7">
    <location>
        <begin position="1398"/>
        <end position="1463"/>
    </location>
</feature>
<dbReference type="KEGG" id="osn:115210820"/>
<dbReference type="InterPro" id="IPR036465">
    <property type="entry name" value="vWFA_dom_sf"/>
</dbReference>
<protein>
    <submittedName>
        <fullName evidence="10">Collagen alpha-4(VI) chain-like isoform X1</fullName>
    </submittedName>
</protein>
<evidence type="ECO:0000256" key="4">
    <source>
        <dbReference type="ARBA" id="ARBA00022737"/>
    </source>
</evidence>
<gene>
    <name evidence="10" type="primary">LOC115210820</name>
</gene>
<organism evidence="9 10">
    <name type="scientific">Octopus sinensis</name>
    <name type="common">East Asian common octopus</name>
    <dbReference type="NCBI Taxonomy" id="2607531"/>
    <lineage>
        <taxon>Eukaryota</taxon>
        <taxon>Metazoa</taxon>
        <taxon>Spiralia</taxon>
        <taxon>Lophotrochozoa</taxon>
        <taxon>Mollusca</taxon>
        <taxon>Cephalopoda</taxon>
        <taxon>Coleoidea</taxon>
        <taxon>Octopodiformes</taxon>
        <taxon>Octopoda</taxon>
        <taxon>Incirrata</taxon>
        <taxon>Octopodidae</taxon>
        <taxon>Octopus</taxon>
    </lineage>
</organism>
<dbReference type="CDD" id="cd01472">
    <property type="entry name" value="vWA_collagen"/>
    <property type="match status" value="2"/>
</dbReference>
<feature type="signal peptide" evidence="6">
    <location>
        <begin position="1"/>
        <end position="27"/>
    </location>
</feature>
<dbReference type="Gene3D" id="3.40.50.410">
    <property type="entry name" value="von Willebrand factor, type A domain"/>
    <property type="match status" value="6"/>
</dbReference>
<dbReference type="PRINTS" id="PR00453">
    <property type="entry name" value="VWFADOMAIN"/>
</dbReference>
<dbReference type="PANTHER" id="PTHR24020:SF84">
    <property type="entry name" value="VWFA DOMAIN-CONTAINING PROTEIN"/>
    <property type="match status" value="1"/>
</dbReference>
<feature type="domain" description="VWFC" evidence="7">
    <location>
        <begin position="1532"/>
        <end position="1597"/>
    </location>
</feature>
<dbReference type="InterPro" id="IPR003582">
    <property type="entry name" value="ShKT_dom"/>
</dbReference>
<dbReference type="PROSITE" id="PS01208">
    <property type="entry name" value="VWFC_1"/>
    <property type="match status" value="1"/>
</dbReference>
<evidence type="ECO:0000259" key="7">
    <source>
        <dbReference type="PROSITE" id="PS50184"/>
    </source>
</evidence>
<dbReference type="SMART" id="SM00254">
    <property type="entry name" value="ShKT"/>
    <property type="match status" value="5"/>
</dbReference>
<dbReference type="InterPro" id="IPR050525">
    <property type="entry name" value="ECM_Assembly_Org"/>
</dbReference>